<organism evidence="1">
    <name type="scientific">marine sediment metagenome</name>
    <dbReference type="NCBI Taxonomy" id="412755"/>
    <lineage>
        <taxon>unclassified sequences</taxon>
        <taxon>metagenomes</taxon>
        <taxon>ecological metagenomes</taxon>
    </lineage>
</organism>
<name>A0A0F9NYX3_9ZZZZ</name>
<evidence type="ECO:0000313" key="1">
    <source>
        <dbReference type="EMBL" id="KKN23064.1"/>
    </source>
</evidence>
<sequence>MAITGSVDLGKGKRAVTVDHDPRSVATDVPKGSLIIDANGDVFTKMDDGVTTHVNRAAPVVSFRTGGASSPYWETENGTYETVGAFVFVGSDYSCKPDTAKFVIETTGDAEADVRIQDVTNTQTIAELTGQTSSGPTVKTDSALANLPAGEAVFELQIKKSAGTGGNKARIYDVCLG</sequence>
<proteinExistence type="predicted"/>
<accession>A0A0F9NYX3</accession>
<dbReference type="AlphaFoldDB" id="A0A0F9NYX3"/>
<dbReference type="EMBL" id="LAZR01003008">
    <property type="protein sequence ID" value="KKN23064.1"/>
    <property type="molecule type" value="Genomic_DNA"/>
</dbReference>
<gene>
    <name evidence="1" type="ORF">LCGC14_0908690</name>
</gene>
<comment type="caution">
    <text evidence="1">The sequence shown here is derived from an EMBL/GenBank/DDBJ whole genome shotgun (WGS) entry which is preliminary data.</text>
</comment>
<protein>
    <submittedName>
        <fullName evidence="1">Uncharacterized protein</fullName>
    </submittedName>
</protein>
<reference evidence="1" key="1">
    <citation type="journal article" date="2015" name="Nature">
        <title>Complex archaea that bridge the gap between prokaryotes and eukaryotes.</title>
        <authorList>
            <person name="Spang A."/>
            <person name="Saw J.H."/>
            <person name="Jorgensen S.L."/>
            <person name="Zaremba-Niedzwiedzka K."/>
            <person name="Martijn J."/>
            <person name="Lind A.E."/>
            <person name="van Eijk R."/>
            <person name="Schleper C."/>
            <person name="Guy L."/>
            <person name="Ettema T.J."/>
        </authorList>
    </citation>
    <scope>NUCLEOTIDE SEQUENCE</scope>
</reference>